<evidence type="ECO:0000313" key="3">
    <source>
        <dbReference type="Proteomes" id="UP000247702"/>
    </source>
</evidence>
<proteinExistence type="predicted"/>
<dbReference type="AlphaFoldDB" id="A0A2Z6RPG9"/>
<sequence>MTHKYFRRDPEKWGIVDFLKECTEEPFERKTDKYVKELEAIVRCGQKGRSKKAQELLDRYRMEPKLDYDRARKWNRERSRQVHIYQPTINEFSGNLNGNVTTTGTVNGGTFVTGFSKETRCSPIVSERSDEQTMPSEAAPSDSSFEYIPSDESDQVRRESTIFTYAESMTKADNIDAATSTSGATSKRSFELMDSDLKEEDTLSIIFNSSIDEEIKISEETSVTSAASSSDNDNELTFGVDDMELFTKRYLAMKDDKKWKLSTGRYVEDILYNLGKKCNYHNLIHSFIIDPEDKFVHSGFTMEELQEICETKSMQEPPQIDDDLLQYIDSFAKDSTKDIRKALYSPHPRLCENYNPLVDFAYEHVRTTVSDWVRLLEMEPNPLTITQDLPESWFRINVWRTLDIAFSDIPFTFFVGGEKAGLATRERKNRSRTLSNIGPMQRKAVGRKGDGYVRSIGSRSIDWAASEAGSKWEGDRGTKLIKECDLILPKVLKDIFINLARKTNFEEDKVRKINIPGFIHAGAVLVKTNLDCPKGYTCRYMKEDPLEIYADVTQFNRTLDALVSIIYAKYVILQTMKIVNEDKSENLKRWKNLRKAERTEVSDCHPTPKKRRVVDLNQK</sequence>
<feature type="region of interest" description="Disordered" evidence="1">
    <location>
        <begin position="125"/>
        <end position="153"/>
    </location>
</feature>
<comment type="caution">
    <text evidence="2">The sequence shown here is derived from an EMBL/GenBank/DDBJ whole genome shotgun (WGS) entry which is preliminary data.</text>
</comment>
<reference evidence="2 3" key="1">
    <citation type="submission" date="2017-11" db="EMBL/GenBank/DDBJ databases">
        <title>The genome of Rhizophagus clarus HR1 reveals common genetic basis of auxotrophy among arbuscular mycorrhizal fungi.</title>
        <authorList>
            <person name="Kobayashi Y."/>
        </authorList>
    </citation>
    <scope>NUCLEOTIDE SEQUENCE [LARGE SCALE GENOMIC DNA]</scope>
    <source>
        <strain evidence="2 3">HR1</strain>
    </source>
</reference>
<gene>
    <name evidence="2" type="ORF">RclHR1_00340020</name>
</gene>
<dbReference type="Proteomes" id="UP000247702">
    <property type="component" value="Unassembled WGS sequence"/>
</dbReference>
<evidence type="ECO:0000256" key="1">
    <source>
        <dbReference type="SAM" id="MobiDB-lite"/>
    </source>
</evidence>
<evidence type="ECO:0000313" key="2">
    <source>
        <dbReference type="EMBL" id="GBB99029.1"/>
    </source>
</evidence>
<protein>
    <submittedName>
        <fullName evidence="2">Uncharacterized protein</fullName>
    </submittedName>
</protein>
<accession>A0A2Z6RPG9</accession>
<dbReference type="EMBL" id="BEXD01002668">
    <property type="protein sequence ID" value="GBB99029.1"/>
    <property type="molecule type" value="Genomic_DNA"/>
</dbReference>
<name>A0A2Z6RPG9_9GLOM</name>
<keyword evidence="3" id="KW-1185">Reference proteome</keyword>
<organism evidence="2 3">
    <name type="scientific">Rhizophagus clarus</name>
    <dbReference type="NCBI Taxonomy" id="94130"/>
    <lineage>
        <taxon>Eukaryota</taxon>
        <taxon>Fungi</taxon>
        <taxon>Fungi incertae sedis</taxon>
        <taxon>Mucoromycota</taxon>
        <taxon>Glomeromycotina</taxon>
        <taxon>Glomeromycetes</taxon>
        <taxon>Glomerales</taxon>
        <taxon>Glomeraceae</taxon>
        <taxon>Rhizophagus</taxon>
    </lineage>
</organism>